<dbReference type="PANTHER" id="PTHR10755:SF0">
    <property type="entry name" value="OXYGEN-DEPENDENT COPROPORPHYRINOGEN-III OXIDASE, MITOCHONDRIAL"/>
    <property type="match status" value="1"/>
</dbReference>
<comment type="similarity">
    <text evidence="2">Belongs to the aerobic coproporphyrinogen-III oxidase family.</text>
</comment>
<evidence type="ECO:0000256" key="6">
    <source>
        <dbReference type="ARBA" id="ARBA00023244"/>
    </source>
</evidence>
<reference evidence="7 8" key="1">
    <citation type="journal article" date="2018" name="Sci. Rep.">
        <title>A novel species of the marine cyanobacterium Acaryochloris with a unique pigment content and lifestyle.</title>
        <authorList>
            <person name="Partensky F."/>
            <person name="Six C."/>
            <person name="Ratin M."/>
            <person name="Garczarek L."/>
            <person name="Vaulot D."/>
            <person name="Probert I."/>
            <person name="Calteau A."/>
            <person name="Gourvil P."/>
            <person name="Marie D."/>
            <person name="Grebert T."/>
            <person name="Bouchier C."/>
            <person name="Le Panse S."/>
            <person name="Gachenot M."/>
            <person name="Rodriguez F."/>
            <person name="Garrido J.L."/>
        </authorList>
    </citation>
    <scope>NUCLEOTIDE SEQUENCE [LARGE SCALE GENOMIC DNA]</scope>
    <source>
        <strain evidence="7 8">RCC1774</strain>
    </source>
</reference>
<keyword evidence="5 7" id="KW-0560">Oxidoreductase</keyword>
<keyword evidence="6" id="KW-0627">Porphyrin biosynthesis</keyword>
<gene>
    <name evidence="7" type="primary">hemF_1</name>
    <name evidence="7" type="ORF">C1752_00125</name>
</gene>
<keyword evidence="8" id="KW-1185">Reference proteome</keyword>
<dbReference type="GO" id="GO:0006782">
    <property type="term" value="P:protoporphyrinogen IX biosynthetic process"/>
    <property type="evidence" value="ECO:0007669"/>
    <property type="project" value="TreeGrafter"/>
</dbReference>
<dbReference type="Pfam" id="PF01218">
    <property type="entry name" value="Coprogen_oxidas"/>
    <property type="match status" value="1"/>
</dbReference>
<comment type="pathway">
    <text evidence="1">Porphyrin-containing compound metabolism; protoporphyrin-IX biosynthesis; protoporphyrinogen-IX from coproporphyrinogen-III (O2 route): step 1/1.</text>
</comment>
<evidence type="ECO:0000256" key="4">
    <source>
        <dbReference type="ARBA" id="ARBA00012869"/>
    </source>
</evidence>
<proteinExistence type="inferred from homology"/>
<organism evidence="7 8">
    <name type="scientific">Acaryochloris thomasi RCC1774</name>
    <dbReference type="NCBI Taxonomy" id="1764569"/>
    <lineage>
        <taxon>Bacteria</taxon>
        <taxon>Bacillati</taxon>
        <taxon>Cyanobacteriota</taxon>
        <taxon>Cyanophyceae</taxon>
        <taxon>Acaryochloridales</taxon>
        <taxon>Acaryochloridaceae</taxon>
        <taxon>Acaryochloris</taxon>
        <taxon>Acaryochloris thomasi</taxon>
    </lineage>
</organism>
<sequence>MERTKAKSPEAIKAYALVETLQKRFVQKLESVSRSMGQEQPFEPREWFRDQGEYGGGVRYLATDEQTFNRASINISQVNYDRNPAKKLGSASAISTIVHPRNPHAPSVHMHISWTEMKSGKGYWRIMADLNPSIPNQDFKDRFAACLKEAAPEQYEEASAQGDRYFYIPALERHRGVTHFYLEDYSTDDPAADSALARTFGESVIDCYASILQEAVQEQANPNDYEQQLAYHSLYLFQVLMLDRGTTSGLLVHDQNDVGILGSLPEKVSRSLLTSWKQSLQSPQDQLLVSILDALPTEEPSPVDEPTKKRLANSVRLHYRAHPEALSMQARGNVIPPTVQNHG</sequence>
<dbReference type="PANTHER" id="PTHR10755">
    <property type="entry name" value="COPROPORPHYRINOGEN III OXIDASE, MITOCHONDRIAL"/>
    <property type="match status" value="1"/>
</dbReference>
<comment type="subunit">
    <text evidence="3">Homodimer.</text>
</comment>
<evidence type="ECO:0000313" key="8">
    <source>
        <dbReference type="Proteomes" id="UP000248857"/>
    </source>
</evidence>
<evidence type="ECO:0000313" key="7">
    <source>
        <dbReference type="EMBL" id="PZD75152.1"/>
    </source>
</evidence>
<dbReference type="Gene3D" id="3.40.1500.10">
    <property type="entry name" value="Coproporphyrinogen III oxidase, aerobic"/>
    <property type="match status" value="1"/>
</dbReference>
<evidence type="ECO:0000256" key="5">
    <source>
        <dbReference type="ARBA" id="ARBA00023002"/>
    </source>
</evidence>
<name>A0A2W1JYW7_9CYAN</name>
<dbReference type="EMBL" id="PQWO01000001">
    <property type="protein sequence ID" value="PZD75152.1"/>
    <property type="molecule type" value="Genomic_DNA"/>
</dbReference>
<dbReference type="Proteomes" id="UP000248857">
    <property type="component" value="Unassembled WGS sequence"/>
</dbReference>
<dbReference type="OrthoDB" id="9777553at2"/>
<evidence type="ECO:0000256" key="1">
    <source>
        <dbReference type="ARBA" id="ARBA00005168"/>
    </source>
</evidence>
<evidence type="ECO:0000256" key="2">
    <source>
        <dbReference type="ARBA" id="ARBA00010644"/>
    </source>
</evidence>
<dbReference type="InterPro" id="IPR001260">
    <property type="entry name" value="Coprogen_oxidase_aer"/>
</dbReference>
<comment type="caution">
    <text evidence="7">The sequence shown here is derived from an EMBL/GenBank/DDBJ whole genome shotgun (WGS) entry which is preliminary data.</text>
</comment>
<dbReference type="AlphaFoldDB" id="A0A2W1JYW7"/>
<dbReference type="GO" id="GO:0005737">
    <property type="term" value="C:cytoplasm"/>
    <property type="evidence" value="ECO:0007669"/>
    <property type="project" value="TreeGrafter"/>
</dbReference>
<dbReference type="RefSeq" id="WP_110984116.1">
    <property type="nucleotide sequence ID" value="NZ_CAWNWM010000001.1"/>
</dbReference>
<dbReference type="SUPFAM" id="SSF102886">
    <property type="entry name" value="Coproporphyrinogen III oxidase"/>
    <property type="match status" value="1"/>
</dbReference>
<dbReference type="InterPro" id="IPR036406">
    <property type="entry name" value="Coprogen_oxidase_aer_sf"/>
</dbReference>
<protein>
    <recommendedName>
        <fullName evidence="4">coproporphyrinogen oxidase</fullName>
        <ecNumber evidence="4">1.3.3.3</ecNumber>
    </recommendedName>
</protein>
<dbReference type="GO" id="GO:0004109">
    <property type="term" value="F:coproporphyrinogen oxidase activity"/>
    <property type="evidence" value="ECO:0007669"/>
    <property type="project" value="UniProtKB-EC"/>
</dbReference>
<dbReference type="EC" id="1.3.3.3" evidence="4"/>
<accession>A0A2W1JYW7</accession>
<evidence type="ECO:0000256" key="3">
    <source>
        <dbReference type="ARBA" id="ARBA00011738"/>
    </source>
</evidence>